<protein>
    <submittedName>
        <fullName evidence="1">Uncharacterized protein</fullName>
    </submittedName>
</protein>
<accession>A0A8B6E528</accession>
<organism evidence="1 2">
    <name type="scientific">Mytilus galloprovincialis</name>
    <name type="common">Mediterranean mussel</name>
    <dbReference type="NCBI Taxonomy" id="29158"/>
    <lineage>
        <taxon>Eukaryota</taxon>
        <taxon>Metazoa</taxon>
        <taxon>Spiralia</taxon>
        <taxon>Lophotrochozoa</taxon>
        <taxon>Mollusca</taxon>
        <taxon>Bivalvia</taxon>
        <taxon>Autobranchia</taxon>
        <taxon>Pteriomorphia</taxon>
        <taxon>Mytilida</taxon>
        <taxon>Mytiloidea</taxon>
        <taxon>Mytilidae</taxon>
        <taxon>Mytilinae</taxon>
        <taxon>Mytilus</taxon>
    </lineage>
</organism>
<evidence type="ECO:0000313" key="1">
    <source>
        <dbReference type="EMBL" id="VDI28340.1"/>
    </source>
</evidence>
<dbReference type="AlphaFoldDB" id="A0A8B6E528"/>
<reference evidence="1" key="1">
    <citation type="submission" date="2018-11" db="EMBL/GenBank/DDBJ databases">
        <authorList>
            <person name="Alioto T."/>
            <person name="Alioto T."/>
        </authorList>
    </citation>
    <scope>NUCLEOTIDE SEQUENCE</scope>
</reference>
<proteinExistence type="predicted"/>
<gene>
    <name evidence="1" type="ORF">MGAL_10B005574</name>
</gene>
<evidence type="ECO:0000313" key="2">
    <source>
        <dbReference type="Proteomes" id="UP000596742"/>
    </source>
</evidence>
<sequence>MARNEQMFSLTVYIVLKDKIEKESEDDEKQMDHISIIHDDETRTTIQFDGKNEKKSKCEDKQVDDGQTRTSIQFDDKIEKEIKDEVKQVDHLSIIQDDEKRKNIQFD</sequence>
<keyword evidence="2" id="KW-1185">Reference proteome</keyword>
<comment type="caution">
    <text evidence="1">The sequence shown here is derived from an EMBL/GenBank/DDBJ whole genome shotgun (WGS) entry which is preliminary data.</text>
</comment>
<dbReference type="EMBL" id="UYJE01004476">
    <property type="protein sequence ID" value="VDI28340.1"/>
    <property type="molecule type" value="Genomic_DNA"/>
</dbReference>
<dbReference type="Proteomes" id="UP000596742">
    <property type="component" value="Unassembled WGS sequence"/>
</dbReference>
<name>A0A8B6E528_MYTGA</name>
<feature type="non-terminal residue" evidence="1">
    <location>
        <position position="107"/>
    </location>
</feature>